<dbReference type="Proteomes" id="UP000193396">
    <property type="component" value="Unassembled WGS sequence"/>
</dbReference>
<dbReference type="EMBL" id="JFKB01000018">
    <property type="protein sequence ID" value="OSQ44615.1"/>
    <property type="molecule type" value="Genomic_DNA"/>
</dbReference>
<sequence>MAAGKLNMCREIFTWRLAARPIAVPIALLMALLTPDDAHAHDNTSVVIQSPIQPIAKTENANVRINTTNITWVADVIAPDFIKVEDPLNGYGIQMLDWFITRLPDYDHQIVPLPRRRALDALRVGKGADQAVCLPGLARSPERQRELLMSQTVVPTLPISIVIRHDAIGQFQNVTNQRGHINLRALLEDRTLYTALSISQSYGPHIDTILARAIAAPNVLRTVKQPNFLSMLALDRIDWALAYPTEIKFHRRAENIDLDVISLPIEGGAALLDLVIACSRSGSGAMIIDRIDKILKSNPDMPWLDYYTQYLDPADNQRFKTSLKAFYISDTASNAQ</sequence>
<comment type="caution">
    <text evidence="2">The sequence shown here is derived from an EMBL/GenBank/DDBJ whole genome shotgun (WGS) entry which is preliminary data.</text>
</comment>
<feature type="chain" id="PRO_5013231716" description="Solute-binding protein family 3/N-terminal domain-containing protein" evidence="1">
    <location>
        <begin position="41"/>
        <end position="336"/>
    </location>
</feature>
<proteinExistence type="predicted"/>
<reference evidence="2 3" key="1">
    <citation type="submission" date="2014-03" db="EMBL/GenBank/DDBJ databases">
        <title>The draft genome sequence of Thalassospira alkalitolerans JCM 18968.</title>
        <authorList>
            <person name="Lai Q."/>
            <person name="Shao Z."/>
        </authorList>
    </citation>
    <scope>NUCLEOTIDE SEQUENCE [LARGE SCALE GENOMIC DNA]</scope>
    <source>
        <strain evidence="2 3">JCM 18968</strain>
    </source>
</reference>
<evidence type="ECO:0008006" key="4">
    <source>
        <dbReference type="Google" id="ProtNLM"/>
    </source>
</evidence>
<evidence type="ECO:0000313" key="2">
    <source>
        <dbReference type="EMBL" id="OSQ44615.1"/>
    </source>
</evidence>
<name>A0A1Y2L7H1_9PROT</name>
<feature type="signal peptide" evidence="1">
    <location>
        <begin position="1"/>
        <end position="40"/>
    </location>
</feature>
<keyword evidence="3" id="KW-1185">Reference proteome</keyword>
<evidence type="ECO:0000313" key="3">
    <source>
        <dbReference type="Proteomes" id="UP000193396"/>
    </source>
</evidence>
<keyword evidence="1" id="KW-0732">Signal</keyword>
<organism evidence="2 3">
    <name type="scientific">Thalassospira alkalitolerans</name>
    <dbReference type="NCBI Taxonomy" id="1293890"/>
    <lineage>
        <taxon>Bacteria</taxon>
        <taxon>Pseudomonadati</taxon>
        <taxon>Pseudomonadota</taxon>
        <taxon>Alphaproteobacteria</taxon>
        <taxon>Rhodospirillales</taxon>
        <taxon>Thalassospiraceae</taxon>
        <taxon>Thalassospira</taxon>
    </lineage>
</organism>
<accession>A0A1Y2L7H1</accession>
<dbReference type="AlphaFoldDB" id="A0A1Y2L7H1"/>
<dbReference type="SUPFAM" id="SSF53850">
    <property type="entry name" value="Periplasmic binding protein-like II"/>
    <property type="match status" value="1"/>
</dbReference>
<evidence type="ECO:0000256" key="1">
    <source>
        <dbReference type="SAM" id="SignalP"/>
    </source>
</evidence>
<gene>
    <name evidence="2" type="ORF">TALK_18735</name>
</gene>
<dbReference type="STRING" id="1293890.TALK_18735"/>
<protein>
    <recommendedName>
        <fullName evidence="4">Solute-binding protein family 3/N-terminal domain-containing protein</fullName>
    </recommendedName>
</protein>